<name>A0ACC0DJ88_9PEZI</name>
<protein>
    <submittedName>
        <fullName evidence="1">Uncharacterized protein</fullName>
    </submittedName>
</protein>
<sequence>MQQLPRPQTIITAVLRHRGFIILPLTPTTLLSFASNPTAMAPEPLPEFVYKIVPSAPPTPIPSQYPPSELDQKDGFVHLSTGTQIPLTADLFFKEATALWVIKIRFAPKFHSATTWEVEGCPHLYGNFGAEDVDSVKEFARAGGETWKESMKKEAAWLV</sequence>
<evidence type="ECO:0000313" key="2">
    <source>
        <dbReference type="Proteomes" id="UP001497680"/>
    </source>
</evidence>
<dbReference type="Proteomes" id="UP001497680">
    <property type="component" value="Unassembled WGS sequence"/>
</dbReference>
<gene>
    <name evidence="1" type="ORF">F4821DRAFT_225206</name>
</gene>
<proteinExistence type="predicted"/>
<dbReference type="EMBL" id="MU394284">
    <property type="protein sequence ID" value="KAI6092245.1"/>
    <property type="molecule type" value="Genomic_DNA"/>
</dbReference>
<evidence type="ECO:0000313" key="1">
    <source>
        <dbReference type="EMBL" id="KAI6092245.1"/>
    </source>
</evidence>
<comment type="caution">
    <text evidence="1">The sequence shown here is derived from an EMBL/GenBank/DDBJ whole genome shotgun (WGS) entry which is preliminary data.</text>
</comment>
<reference evidence="1 2" key="1">
    <citation type="journal article" date="2022" name="New Phytol.">
        <title>Ecological generalism drives hyperdiversity of secondary metabolite gene clusters in xylarialean endophytes.</title>
        <authorList>
            <person name="Franco M.E.E."/>
            <person name="Wisecaver J.H."/>
            <person name="Arnold A.E."/>
            <person name="Ju Y.M."/>
            <person name="Slot J.C."/>
            <person name="Ahrendt S."/>
            <person name="Moore L.P."/>
            <person name="Eastman K.E."/>
            <person name="Scott K."/>
            <person name="Konkel Z."/>
            <person name="Mondo S.J."/>
            <person name="Kuo A."/>
            <person name="Hayes R.D."/>
            <person name="Haridas S."/>
            <person name="Andreopoulos B."/>
            <person name="Riley R."/>
            <person name="LaButti K."/>
            <person name="Pangilinan J."/>
            <person name="Lipzen A."/>
            <person name="Amirebrahimi M."/>
            <person name="Yan J."/>
            <person name="Adam C."/>
            <person name="Keymanesh K."/>
            <person name="Ng V."/>
            <person name="Louie K."/>
            <person name="Northen T."/>
            <person name="Drula E."/>
            <person name="Henrissat B."/>
            <person name="Hsieh H.M."/>
            <person name="Youens-Clark K."/>
            <person name="Lutzoni F."/>
            <person name="Miadlikowska J."/>
            <person name="Eastwood D.C."/>
            <person name="Hamelin R.C."/>
            <person name="Grigoriev I.V."/>
            <person name="U'Ren J.M."/>
        </authorList>
    </citation>
    <scope>NUCLEOTIDE SEQUENCE [LARGE SCALE GENOMIC DNA]</scope>
    <source>
        <strain evidence="1 2">ER1909</strain>
    </source>
</reference>
<keyword evidence="2" id="KW-1185">Reference proteome</keyword>
<accession>A0ACC0DJ88</accession>
<organism evidence="1 2">
    <name type="scientific">Hypoxylon rubiginosum</name>
    <dbReference type="NCBI Taxonomy" id="110542"/>
    <lineage>
        <taxon>Eukaryota</taxon>
        <taxon>Fungi</taxon>
        <taxon>Dikarya</taxon>
        <taxon>Ascomycota</taxon>
        <taxon>Pezizomycotina</taxon>
        <taxon>Sordariomycetes</taxon>
        <taxon>Xylariomycetidae</taxon>
        <taxon>Xylariales</taxon>
        <taxon>Hypoxylaceae</taxon>
        <taxon>Hypoxylon</taxon>
    </lineage>
</organism>